<dbReference type="PROSITE" id="PS50893">
    <property type="entry name" value="ABC_TRANSPORTER_2"/>
    <property type="match status" value="1"/>
</dbReference>
<dbReference type="GO" id="GO:0005524">
    <property type="term" value="F:ATP binding"/>
    <property type="evidence" value="ECO:0007669"/>
    <property type="project" value="UniProtKB-KW"/>
</dbReference>
<organism evidence="12 13">
    <name type="scientific">Bradyrhizobium yuanmingense</name>
    <dbReference type="NCBI Taxonomy" id="108015"/>
    <lineage>
        <taxon>Bacteria</taxon>
        <taxon>Pseudomonadati</taxon>
        <taxon>Pseudomonadota</taxon>
        <taxon>Alphaproteobacteria</taxon>
        <taxon>Hyphomicrobiales</taxon>
        <taxon>Nitrobacteraceae</taxon>
        <taxon>Bradyrhizobium</taxon>
    </lineage>
</organism>
<feature type="transmembrane region" description="Helical" evidence="10">
    <location>
        <begin position="157"/>
        <end position="176"/>
    </location>
</feature>
<keyword evidence="4 10" id="KW-0812">Transmembrane</keyword>
<dbReference type="Pfam" id="PF00005">
    <property type="entry name" value="ABC_tran"/>
    <property type="match status" value="1"/>
</dbReference>
<evidence type="ECO:0000256" key="6">
    <source>
        <dbReference type="ARBA" id="ARBA00022840"/>
    </source>
</evidence>
<dbReference type="STRING" id="108015.GA0061099_1007117"/>
<keyword evidence="6" id="KW-0067">ATP-binding</keyword>
<evidence type="ECO:0000256" key="1">
    <source>
        <dbReference type="ARBA" id="ARBA00004651"/>
    </source>
</evidence>
<evidence type="ECO:0000259" key="11">
    <source>
        <dbReference type="PROSITE" id="PS50893"/>
    </source>
</evidence>
<comment type="function">
    <text evidence="9">Involved in beta-(1--&gt;2)glucan export. Transmembrane domains (TMD) form a pore in the inner membrane and the ATP-binding domain (NBD) is responsible for energy generation.</text>
</comment>
<evidence type="ECO:0000256" key="9">
    <source>
        <dbReference type="ARBA" id="ARBA00024722"/>
    </source>
</evidence>
<dbReference type="PANTHER" id="PTHR45772:SF2">
    <property type="entry name" value="ABC TRANSPORTER ATP-BINDING PROTEIN"/>
    <property type="match status" value="1"/>
</dbReference>
<keyword evidence="2" id="KW-0813">Transport</keyword>
<dbReference type="Proteomes" id="UP000051380">
    <property type="component" value="Unassembled WGS sequence"/>
</dbReference>
<evidence type="ECO:0000256" key="10">
    <source>
        <dbReference type="SAM" id="Phobius"/>
    </source>
</evidence>
<keyword evidence="5" id="KW-0547">Nucleotide-binding</keyword>
<evidence type="ECO:0000256" key="4">
    <source>
        <dbReference type="ARBA" id="ARBA00022692"/>
    </source>
</evidence>
<evidence type="ECO:0000256" key="8">
    <source>
        <dbReference type="ARBA" id="ARBA00023136"/>
    </source>
</evidence>
<feature type="transmembrane region" description="Helical" evidence="10">
    <location>
        <begin position="111"/>
        <end position="129"/>
    </location>
</feature>
<reference evidence="12 13" key="1">
    <citation type="submission" date="2015-09" db="EMBL/GenBank/DDBJ databases">
        <title>Draft Genome Sequence of the Strain BR 3267 (Bradyrhizobium yuanmingense) recommended as inoculant for cowpea in Brazil.</title>
        <authorList>
            <person name="Simoes-Araujo J.L."/>
            <person name="Zilli J.E."/>
        </authorList>
    </citation>
    <scope>NUCLEOTIDE SEQUENCE [LARGE SCALE GENOMIC DNA]</scope>
    <source>
        <strain evidence="12 13">BR3267</strain>
    </source>
</reference>
<keyword evidence="7 10" id="KW-1133">Transmembrane helix</keyword>
<keyword evidence="3" id="KW-1003">Cell membrane</keyword>
<dbReference type="InterPro" id="IPR003439">
    <property type="entry name" value="ABC_transporter-like_ATP-bd"/>
</dbReference>
<evidence type="ECO:0000313" key="13">
    <source>
        <dbReference type="Proteomes" id="UP000051380"/>
    </source>
</evidence>
<feature type="transmembrane region" description="Helical" evidence="10">
    <location>
        <begin position="288"/>
        <end position="307"/>
    </location>
</feature>
<dbReference type="GO" id="GO:0005886">
    <property type="term" value="C:plasma membrane"/>
    <property type="evidence" value="ECO:0007669"/>
    <property type="project" value="UniProtKB-SubCell"/>
</dbReference>
<dbReference type="GO" id="GO:0016887">
    <property type="term" value="F:ATP hydrolysis activity"/>
    <property type="evidence" value="ECO:0007669"/>
    <property type="project" value="InterPro"/>
</dbReference>
<protein>
    <submittedName>
        <fullName evidence="12">Branched-chain amino acid ABC transporter</fullName>
    </submittedName>
</protein>
<feature type="domain" description="ABC transporter" evidence="11">
    <location>
        <begin position="352"/>
        <end position="584"/>
    </location>
</feature>
<dbReference type="Pfam" id="PF02653">
    <property type="entry name" value="BPD_transp_2"/>
    <property type="match status" value="1"/>
</dbReference>
<dbReference type="CDD" id="cd06581">
    <property type="entry name" value="TM_PBP1_LivM_like"/>
    <property type="match status" value="1"/>
</dbReference>
<dbReference type="InterPro" id="IPR051120">
    <property type="entry name" value="ABC_AA/LPS_Transport"/>
</dbReference>
<gene>
    <name evidence="12" type="ORF">AOQ72_08150</name>
</gene>
<feature type="transmembrane region" description="Helical" evidence="10">
    <location>
        <begin position="209"/>
        <end position="231"/>
    </location>
</feature>
<dbReference type="InterPro" id="IPR043428">
    <property type="entry name" value="LivM-like"/>
</dbReference>
<dbReference type="EMBL" id="LJYF01000004">
    <property type="protein sequence ID" value="KRQ01438.1"/>
    <property type="molecule type" value="Genomic_DNA"/>
</dbReference>
<dbReference type="SUPFAM" id="SSF52540">
    <property type="entry name" value="P-loop containing nucleoside triphosphate hydrolases"/>
    <property type="match status" value="1"/>
</dbReference>
<dbReference type="InterPro" id="IPR001851">
    <property type="entry name" value="ABC_transp_permease"/>
</dbReference>
<dbReference type="Gene3D" id="3.40.50.300">
    <property type="entry name" value="P-loop containing nucleotide triphosphate hydrolases"/>
    <property type="match status" value="1"/>
</dbReference>
<sequence length="592" mass="63752">MIMLRMRSFLPPLLFTIAYAALSLGVTNSYYQLILTLVPVWAVFGLSWNLLSGYTGLISFGHAAFFGIGAYATALGQIYFDISPWLLIPIAAVLGGIAGLLIGFPTFRLQGHYFALAMLAYPLAILYVFEWLGFQEVTLPIKREAPIAYMQFADPRIYTLLGLAIMLATIVLTQFIERSRFGMALLAIKQNEAAAEAAGINTLAWKLRAITLSGAIAAAIGGFYAQVLLVVTPQSVFGMLVSAQALTVAMFGGVGTVWGPVIGSVILIPLAEILHAEAGARFPGIQGVIFGFAIVCVILLAPEGLFWKLRDLLRKRIAPKAPASDLPETSAANVTTLKPAPRQRAATGEVMLEVKNLSRSFGGLKAVQDVSFKLHQNEILGIIGPNGAGKTTLFNLLNGFLKPSEGEVLIDGRNMSGQRPHVICEAGIGRTFQVMRPFLRMSILDNVVVGAYVRARSDDEARKLAADAVARVGLSAVADRVAGELSTKELRLMELARAIAGQPRILLLDETLAGLGHGEADEVVAVIQQLARDGMTIAIIEHTMQAMVRLVDRFVVLDHGAVITEGLPEVVTRDNRVIEAYLGKKWVGHAAN</sequence>
<dbReference type="PANTHER" id="PTHR45772">
    <property type="entry name" value="CONSERVED COMPONENT OF ABC TRANSPORTER FOR NATURAL AMINO ACIDS-RELATED"/>
    <property type="match status" value="1"/>
</dbReference>
<accession>A0A0R3CZ79</accession>
<name>A0A0R3CZ79_9BRAD</name>
<comment type="subcellular location">
    <subcellularLocation>
        <location evidence="1">Cell membrane</location>
        <topology evidence="1">Multi-pass membrane protein</topology>
    </subcellularLocation>
</comment>
<evidence type="ECO:0000256" key="5">
    <source>
        <dbReference type="ARBA" id="ARBA00022741"/>
    </source>
</evidence>
<feature type="transmembrane region" description="Helical" evidence="10">
    <location>
        <begin position="243"/>
        <end position="268"/>
    </location>
</feature>
<dbReference type="AlphaFoldDB" id="A0A0R3CZ79"/>
<comment type="caution">
    <text evidence="12">The sequence shown here is derived from an EMBL/GenBank/DDBJ whole genome shotgun (WGS) entry which is preliminary data.</text>
</comment>
<dbReference type="OrthoDB" id="9805029at2"/>
<dbReference type="InterPro" id="IPR027417">
    <property type="entry name" value="P-loop_NTPase"/>
</dbReference>
<feature type="transmembrane region" description="Helical" evidence="10">
    <location>
        <begin position="86"/>
        <end position="104"/>
    </location>
</feature>
<dbReference type="GO" id="GO:0015658">
    <property type="term" value="F:branched-chain amino acid transmembrane transporter activity"/>
    <property type="evidence" value="ECO:0007669"/>
    <property type="project" value="InterPro"/>
</dbReference>
<evidence type="ECO:0000313" key="12">
    <source>
        <dbReference type="EMBL" id="KRQ01438.1"/>
    </source>
</evidence>
<dbReference type="CDD" id="cd03219">
    <property type="entry name" value="ABC_Mj1267_LivG_branched"/>
    <property type="match status" value="1"/>
</dbReference>
<keyword evidence="8 10" id="KW-0472">Membrane</keyword>
<proteinExistence type="predicted"/>
<dbReference type="SMART" id="SM00382">
    <property type="entry name" value="AAA"/>
    <property type="match status" value="1"/>
</dbReference>
<evidence type="ECO:0000256" key="7">
    <source>
        <dbReference type="ARBA" id="ARBA00022989"/>
    </source>
</evidence>
<dbReference type="InterPro" id="IPR003593">
    <property type="entry name" value="AAA+_ATPase"/>
</dbReference>
<evidence type="ECO:0000256" key="3">
    <source>
        <dbReference type="ARBA" id="ARBA00022475"/>
    </source>
</evidence>
<evidence type="ECO:0000256" key="2">
    <source>
        <dbReference type="ARBA" id="ARBA00022448"/>
    </source>
</evidence>